<dbReference type="PRINTS" id="PR00081">
    <property type="entry name" value="GDHRDH"/>
</dbReference>
<dbReference type="CDD" id="cd05233">
    <property type="entry name" value="SDR_c"/>
    <property type="match status" value="1"/>
</dbReference>
<keyword evidence="2" id="KW-0560">Oxidoreductase</keyword>
<dbReference type="SUPFAM" id="SSF51735">
    <property type="entry name" value="NAD(P)-binding Rossmann-fold domains"/>
    <property type="match status" value="1"/>
</dbReference>
<organism evidence="4">
    <name type="scientific">Candidatus Iainarchaeum sp</name>
    <dbReference type="NCBI Taxonomy" id="3101447"/>
    <lineage>
        <taxon>Archaea</taxon>
        <taxon>Candidatus Iainarchaeota</taxon>
        <taxon>Candidatus Iainarchaeia</taxon>
        <taxon>Candidatus Iainarchaeales</taxon>
        <taxon>Candidatus Iainarchaeaceae</taxon>
        <taxon>Candidatus Iainarchaeum</taxon>
    </lineage>
</organism>
<dbReference type="GO" id="GO:0016020">
    <property type="term" value="C:membrane"/>
    <property type="evidence" value="ECO:0007669"/>
    <property type="project" value="TreeGrafter"/>
</dbReference>
<protein>
    <submittedName>
        <fullName evidence="4">SDR family oxidoreductase</fullName>
    </submittedName>
</protein>
<evidence type="ECO:0000256" key="3">
    <source>
        <dbReference type="RuleBase" id="RU000363"/>
    </source>
</evidence>
<dbReference type="PANTHER" id="PTHR44196:SF1">
    <property type="entry name" value="DEHYDROGENASE_REDUCTASE SDR FAMILY MEMBER 7B"/>
    <property type="match status" value="1"/>
</dbReference>
<sequence length="231" mass="25154">MQLEGKVIVITGASKGLGKALAQRLAKEKALLVLSARSGTLLQPLAKELDAAYFVGNVASEKDMRALADVAIQKFGKLDIWINNAGAWSPLTSIYAFDTDRAKELIETNLFGTVFGAKAATAHMLPRGEGTIINVLSTTALDGKNKSAAYGADKFGARGFTLALREEMREKNIRVIGVYPGGMRTDIFVEKPVEYESFLDPQLVAEKIVQNLCLDTPAEELVLRREEKSLH</sequence>
<dbReference type="Pfam" id="PF00106">
    <property type="entry name" value="adh_short"/>
    <property type="match status" value="1"/>
</dbReference>
<evidence type="ECO:0000256" key="1">
    <source>
        <dbReference type="ARBA" id="ARBA00006484"/>
    </source>
</evidence>
<comment type="similarity">
    <text evidence="1 3">Belongs to the short-chain dehydrogenases/reductases (SDR) family.</text>
</comment>
<dbReference type="Gene3D" id="3.40.50.720">
    <property type="entry name" value="NAD(P)-binding Rossmann-like Domain"/>
    <property type="match status" value="1"/>
</dbReference>
<dbReference type="PANTHER" id="PTHR44196">
    <property type="entry name" value="DEHYDROGENASE/REDUCTASE SDR FAMILY MEMBER 7B"/>
    <property type="match status" value="1"/>
</dbReference>
<dbReference type="PRINTS" id="PR00080">
    <property type="entry name" value="SDRFAMILY"/>
</dbReference>
<dbReference type="InterPro" id="IPR002347">
    <property type="entry name" value="SDR_fam"/>
</dbReference>
<dbReference type="GO" id="GO:0016491">
    <property type="term" value="F:oxidoreductase activity"/>
    <property type="evidence" value="ECO:0007669"/>
    <property type="project" value="UniProtKB-KW"/>
</dbReference>
<dbReference type="Proteomes" id="UP000596004">
    <property type="component" value="Chromosome"/>
</dbReference>
<reference evidence="4" key="1">
    <citation type="submission" date="2020-11" db="EMBL/GenBank/DDBJ databases">
        <title>Connecting structure to function with the recovery of over 1000 high-quality activated sludge metagenome-assembled genomes encoding full-length rRNA genes using long-read sequencing.</title>
        <authorList>
            <person name="Singleton C.M."/>
            <person name="Petriglieri F."/>
            <person name="Kristensen J.M."/>
            <person name="Kirkegaard R.H."/>
            <person name="Michaelsen T.Y."/>
            <person name="Andersen M.H."/>
            <person name="Karst S.M."/>
            <person name="Dueholm M.S."/>
            <person name="Nielsen P.H."/>
            <person name="Albertsen M."/>
        </authorList>
    </citation>
    <scope>NUCLEOTIDE SEQUENCE</scope>
    <source>
        <strain evidence="4">Fred_18-Q3-R57-64_BAT3C.431</strain>
    </source>
</reference>
<evidence type="ECO:0000313" key="4">
    <source>
        <dbReference type="EMBL" id="QQR93002.1"/>
    </source>
</evidence>
<dbReference type="AlphaFoldDB" id="A0A7T9DKH7"/>
<proteinExistence type="inferred from homology"/>
<dbReference type="EMBL" id="CP064981">
    <property type="protein sequence ID" value="QQR93002.1"/>
    <property type="molecule type" value="Genomic_DNA"/>
</dbReference>
<dbReference type="InterPro" id="IPR036291">
    <property type="entry name" value="NAD(P)-bd_dom_sf"/>
</dbReference>
<evidence type="ECO:0000256" key="2">
    <source>
        <dbReference type="ARBA" id="ARBA00023002"/>
    </source>
</evidence>
<accession>A0A7T9DKH7</accession>
<name>A0A7T9DKH7_9ARCH</name>
<gene>
    <name evidence="4" type="ORF">IPJ89_02025</name>
</gene>